<reference evidence="1" key="1">
    <citation type="submission" date="2020-07" db="EMBL/GenBank/DDBJ databases">
        <title>Clarias magur genome sequencing, assembly and annotation.</title>
        <authorList>
            <person name="Kushwaha B."/>
            <person name="Kumar R."/>
            <person name="Das P."/>
            <person name="Joshi C.G."/>
            <person name="Kumar D."/>
            <person name="Nagpure N.S."/>
            <person name="Pandey M."/>
            <person name="Agarwal S."/>
            <person name="Srivastava S."/>
            <person name="Singh M."/>
            <person name="Sahoo L."/>
            <person name="Jayasankar P."/>
            <person name="Meher P.K."/>
            <person name="Koringa P.G."/>
            <person name="Iquebal M.A."/>
            <person name="Das S.P."/>
            <person name="Bit A."/>
            <person name="Patnaik S."/>
            <person name="Patel N."/>
            <person name="Shah T.M."/>
            <person name="Hinsu A."/>
            <person name="Jena J.K."/>
        </authorList>
    </citation>
    <scope>NUCLEOTIDE SEQUENCE</scope>
    <source>
        <strain evidence="1">CIFAMagur01</strain>
        <tissue evidence="1">Testis</tissue>
    </source>
</reference>
<evidence type="ECO:0000313" key="2">
    <source>
        <dbReference type="Proteomes" id="UP000727407"/>
    </source>
</evidence>
<dbReference type="AlphaFoldDB" id="A0A8J4WMR5"/>
<dbReference type="Proteomes" id="UP000727407">
    <property type="component" value="Unassembled WGS sequence"/>
</dbReference>
<keyword evidence="2" id="KW-1185">Reference proteome</keyword>
<name>A0A8J4WMR5_CLAMG</name>
<proteinExistence type="predicted"/>
<comment type="caution">
    <text evidence="1">The sequence shown here is derived from an EMBL/GenBank/DDBJ whole genome shotgun (WGS) entry which is preliminary data.</text>
</comment>
<gene>
    <name evidence="1" type="primary">slc9a6</name>
    <name evidence="1" type="ORF">DAT39_023501</name>
</gene>
<protein>
    <submittedName>
        <fullName evidence="1">Sodium/hydrogen exchanger 6</fullName>
    </submittedName>
</protein>
<accession>A0A8J4WMR5</accession>
<organism evidence="1 2">
    <name type="scientific">Clarias magur</name>
    <name type="common">Asian catfish</name>
    <name type="synonym">Macropteronotus magur</name>
    <dbReference type="NCBI Taxonomy" id="1594786"/>
    <lineage>
        <taxon>Eukaryota</taxon>
        <taxon>Metazoa</taxon>
        <taxon>Chordata</taxon>
        <taxon>Craniata</taxon>
        <taxon>Vertebrata</taxon>
        <taxon>Euteleostomi</taxon>
        <taxon>Actinopterygii</taxon>
        <taxon>Neopterygii</taxon>
        <taxon>Teleostei</taxon>
        <taxon>Ostariophysi</taxon>
        <taxon>Siluriformes</taxon>
        <taxon>Clariidae</taxon>
        <taxon>Clarias</taxon>
    </lineage>
</organism>
<feature type="non-terminal residue" evidence="1">
    <location>
        <position position="1"/>
    </location>
</feature>
<dbReference type="OrthoDB" id="196264at2759"/>
<dbReference type="EMBL" id="QNUK01001875">
    <property type="protein sequence ID" value="KAF5879996.1"/>
    <property type="molecule type" value="Genomic_DNA"/>
</dbReference>
<sequence length="64" mass="6971">LLVGVVLRYGVNTEPNASNATGVCVMEYSPASLVVNVSGRFYEYTLRGEVNEGDHAPNTEILRK</sequence>
<evidence type="ECO:0000313" key="1">
    <source>
        <dbReference type="EMBL" id="KAF5879996.1"/>
    </source>
</evidence>
<feature type="non-terminal residue" evidence="1">
    <location>
        <position position="64"/>
    </location>
</feature>